<dbReference type="Proteomes" id="UP001169760">
    <property type="component" value="Unassembled WGS sequence"/>
</dbReference>
<dbReference type="GO" id="GO:0005737">
    <property type="term" value="C:cytoplasm"/>
    <property type="evidence" value="ECO:0007669"/>
    <property type="project" value="UniProtKB-SubCell"/>
</dbReference>
<evidence type="ECO:0000259" key="6">
    <source>
        <dbReference type="Pfam" id="PF00582"/>
    </source>
</evidence>
<dbReference type="Pfam" id="PF00582">
    <property type="entry name" value="Usp"/>
    <property type="match status" value="1"/>
</dbReference>
<dbReference type="SUPFAM" id="SSF52402">
    <property type="entry name" value="Adenine nucleotide alpha hydrolases-like"/>
    <property type="match status" value="1"/>
</dbReference>
<evidence type="ECO:0000256" key="2">
    <source>
        <dbReference type="ARBA" id="ARBA00008791"/>
    </source>
</evidence>
<accession>A0AAW7X8Z3</accession>
<evidence type="ECO:0000313" key="7">
    <source>
        <dbReference type="EMBL" id="MDO6424143.1"/>
    </source>
</evidence>
<evidence type="ECO:0000256" key="1">
    <source>
        <dbReference type="ARBA" id="ARBA00004496"/>
    </source>
</evidence>
<gene>
    <name evidence="7" type="ORF">Q4521_16780</name>
</gene>
<evidence type="ECO:0000313" key="8">
    <source>
        <dbReference type="Proteomes" id="UP001169760"/>
    </source>
</evidence>
<protein>
    <recommendedName>
        <fullName evidence="5">Universal stress protein</fullName>
    </recommendedName>
</protein>
<dbReference type="RefSeq" id="WP_280945304.1">
    <property type="nucleotide sequence ID" value="NZ_CP123764.1"/>
</dbReference>
<proteinExistence type="inferred from homology"/>
<comment type="subunit">
    <text evidence="3">Homodimer.</text>
</comment>
<comment type="caution">
    <text evidence="7">The sequence shown here is derived from an EMBL/GenBank/DDBJ whole genome shotgun (WGS) entry which is preliminary data.</text>
</comment>
<dbReference type="AlphaFoldDB" id="A0AAW7X8Z3"/>
<dbReference type="Gene3D" id="3.40.50.620">
    <property type="entry name" value="HUPs"/>
    <property type="match status" value="1"/>
</dbReference>
<evidence type="ECO:0000256" key="4">
    <source>
        <dbReference type="ARBA" id="ARBA00022490"/>
    </source>
</evidence>
<evidence type="ECO:0000256" key="3">
    <source>
        <dbReference type="ARBA" id="ARBA00011738"/>
    </source>
</evidence>
<dbReference type="PANTHER" id="PTHR46268">
    <property type="entry name" value="STRESS RESPONSE PROTEIN NHAX"/>
    <property type="match status" value="1"/>
</dbReference>
<sequence>MSNALVGTYSHLLVGLDLSEDSTAILSKAIKLAKACNAQVSLAHVVEPLAFAYGGDVPMDLSEAQVVMEQQAQARLDKIADELELTPANMAILVGNTAGELHRYAEEHNADLIVVGSHGRHGFALLLGSTANGVLHGAKTDVLAVRVGE</sequence>
<evidence type="ECO:0000256" key="5">
    <source>
        <dbReference type="PIRNR" id="PIRNR006276"/>
    </source>
</evidence>
<dbReference type="PRINTS" id="PR01438">
    <property type="entry name" value="UNVRSLSTRESS"/>
</dbReference>
<comment type="similarity">
    <text evidence="2 5">Belongs to the universal stress protein A family.</text>
</comment>
<reference evidence="7" key="1">
    <citation type="submission" date="2023-07" db="EMBL/GenBank/DDBJ databases">
        <title>Genome content predicts the carbon catabolic preferences of heterotrophic bacteria.</title>
        <authorList>
            <person name="Gralka M."/>
        </authorList>
    </citation>
    <scope>NUCLEOTIDE SEQUENCE</scope>
    <source>
        <strain evidence="7">I3M17_2</strain>
    </source>
</reference>
<name>A0AAW7X8Z3_9GAMM</name>
<keyword evidence="4 5" id="KW-0963">Cytoplasm</keyword>
<dbReference type="InterPro" id="IPR006015">
    <property type="entry name" value="Universal_stress_UspA"/>
</dbReference>
<comment type="subcellular location">
    <subcellularLocation>
        <location evidence="1 5">Cytoplasm</location>
    </subcellularLocation>
</comment>
<dbReference type="EMBL" id="JAUOPB010000013">
    <property type="protein sequence ID" value="MDO6424143.1"/>
    <property type="molecule type" value="Genomic_DNA"/>
</dbReference>
<dbReference type="PANTHER" id="PTHR46268:SF23">
    <property type="entry name" value="UNIVERSAL STRESS PROTEIN A-RELATED"/>
    <property type="match status" value="1"/>
</dbReference>
<organism evidence="7 8">
    <name type="scientific">Saccharophagus degradans</name>
    <dbReference type="NCBI Taxonomy" id="86304"/>
    <lineage>
        <taxon>Bacteria</taxon>
        <taxon>Pseudomonadati</taxon>
        <taxon>Pseudomonadota</taxon>
        <taxon>Gammaproteobacteria</taxon>
        <taxon>Cellvibrionales</taxon>
        <taxon>Cellvibrionaceae</taxon>
        <taxon>Saccharophagus</taxon>
    </lineage>
</organism>
<dbReference type="PIRSF" id="PIRSF006276">
    <property type="entry name" value="UspA"/>
    <property type="match status" value="1"/>
</dbReference>
<feature type="domain" description="UspA" evidence="6">
    <location>
        <begin position="9"/>
        <end position="146"/>
    </location>
</feature>
<dbReference type="InterPro" id="IPR014729">
    <property type="entry name" value="Rossmann-like_a/b/a_fold"/>
</dbReference>
<dbReference type="InterPro" id="IPR006016">
    <property type="entry name" value="UspA"/>
</dbReference>